<comment type="caution">
    <text evidence="1">The sequence shown here is derived from an EMBL/GenBank/DDBJ whole genome shotgun (WGS) entry which is preliminary data.</text>
</comment>
<proteinExistence type="predicted"/>
<organism evidence="1">
    <name type="scientific">marine sediment metagenome</name>
    <dbReference type="NCBI Taxonomy" id="412755"/>
    <lineage>
        <taxon>unclassified sequences</taxon>
        <taxon>metagenomes</taxon>
        <taxon>ecological metagenomes</taxon>
    </lineage>
</organism>
<evidence type="ECO:0000313" key="1">
    <source>
        <dbReference type="EMBL" id="KKK64440.1"/>
    </source>
</evidence>
<accession>A0A0F8XTA7</accession>
<gene>
    <name evidence="1" type="ORF">LCGC14_2984140</name>
</gene>
<name>A0A0F8XTA7_9ZZZZ</name>
<reference evidence="1" key="1">
    <citation type="journal article" date="2015" name="Nature">
        <title>Complex archaea that bridge the gap between prokaryotes and eukaryotes.</title>
        <authorList>
            <person name="Spang A."/>
            <person name="Saw J.H."/>
            <person name="Jorgensen S.L."/>
            <person name="Zaremba-Niedzwiedzka K."/>
            <person name="Martijn J."/>
            <person name="Lind A.E."/>
            <person name="van Eijk R."/>
            <person name="Schleper C."/>
            <person name="Guy L."/>
            <person name="Ettema T.J."/>
        </authorList>
    </citation>
    <scope>NUCLEOTIDE SEQUENCE</scope>
</reference>
<feature type="non-terminal residue" evidence="1">
    <location>
        <position position="46"/>
    </location>
</feature>
<dbReference type="EMBL" id="LAZR01061023">
    <property type="protein sequence ID" value="KKK64440.1"/>
    <property type="molecule type" value="Genomic_DNA"/>
</dbReference>
<dbReference type="AlphaFoldDB" id="A0A0F8XTA7"/>
<sequence length="46" mass="5151">MINKISPNIMLLYCMLINKGRVCIDAVGPRGKLPFTITEDCADRII</sequence>
<protein>
    <submittedName>
        <fullName evidence="1">Uncharacterized protein</fullName>
    </submittedName>
</protein>